<evidence type="ECO:0000256" key="5">
    <source>
        <dbReference type="ARBA" id="ARBA00022723"/>
    </source>
</evidence>
<evidence type="ECO:0000256" key="2">
    <source>
        <dbReference type="ARBA" id="ARBA00001946"/>
    </source>
</evidence>
<organism evidence="13">
    <name type="scientific">Brachionus manjavacas</name>
    <dbReference type="NCBI Taxonomy" id="667381"/>
    <lineage>
        <taxon>Eukaryota</taxon>
        <taxon>Metazoa</taxon>
        <taxon>Spiralia</taxon>
        <taxon>Gnathifera</taxon>
        <taxon>Rotifera</taxon>
        <taxon>Eurotatoria</taxon>
        <taxon>Monogononta</taxon>
        <taxon>Pseudotrocha</taxon>
        <taxon>Ploima</taxon>
        <taxon>Brachionidae</taxon>
        <taxon>Brachionus</taxon>
    </lineage>
</organism>
<evidence type="ECO:0000256" key="3">
    <source>
        <dbReference type="ARBA" id="ARBA00006559"/>
    </source>
</evidence>
<dbReference type="EC" id="5.6.2.2" evidence="4"/>
<evidence type="ECO:0000256" key="6">
    <source>
        <dbReference type="ARBA" id="ARBA00022842"/>
    </source>
</evidence>
<evidence type="ECO:0000256" key="10">
    <source>
        <dbReference type="PROSITE-ProRule" id="PRU01385"/>
    </source>
</evidence>
<dbReference type="Pfam" id="PF21180">
    <property type="entry name" value="TOP6A-Spo11_Toprim"/>
    <property type="match status" value="1"/>
</dbReference>
<evidence type="ECO:0000256" key="8">
    <source>
        <dbReference type="ARBA" id="ARBA00023125"/>
    </source>
</evidence>
<sequence length="324" mass="37762">LDQIHSIIYDILTQLTEFKFPILNLKCKTEHKLYRCLNFSSSSNTQKFVLYVKLLSIIYRLISEDQYVTKRDLLYQFKHVFKNQTVVDNLINDLARTLNVSKSSFNIKATSKGIVAGEVEITMVDGTHQLINDSKQGISIPGNLDTIMDIQTKARFVLIVEKDATLQRLLDDNFLSKYPALLITGKGEPDLTTRRFVNLLFKKFGTTIEFFCLTDANPYGKALSYDKGLNLPCLKWLGLKITDLDYFYLKERSKYLLELNQRDKKIAENLIEKFQELHEFSLIKELECMLEKNCKAEIQYLQHIDTSFICDFYLKVKLEKYLHD</sequence>
<dbReference type="GO" id="GO:0005524">
    <property type="term" value="F:ATP binding"/>
    <property type="evidence" value="ECO:0007669"/>
    <property type="project" value="InterPro"/>
</dbReference>
<comment type="catalytic activity">
    <reaction evidence="1 10">
        <text>ATP-dependent breakage, passage and rejoining of double-stranded DNA.</text>
        <dbReference type="EC" id="5.6.2.2"/>
    </reaction>
</comment>
<feature type="non-terminal residue" evidence="13">
    <location>
        <position position="1"/>
    </location>
</feature>
<dbReference type="Gene3D" id="3.40.1360.10">
    <property type="match status" value="1"/>
</dbReference>
<dbReference type="SUPFAM" id="SSF56726">
    <property type="entry name" value="DNA topoisomerase IV, alpha subunit"/>
    <property type="match status" value="1"/>
</dbReference>
<dbReference type="PANTHER" id="PTHR10848:SF0">
    <property type="entry name" value="MEIOTIC RECOMBINATION PROTEIN SPO11"/>
    <property type="match status" value="1"/>
</dbReference>
<feature type="domain" description="Spo11/DNA topoisomerase VI subunit A N-terminal" evidence="11">
    <location>
        <begin position="47"/>
        <end position="107"/>
    </location>
</feature>
<dbReference type="GO" id="GO:0046872">
    <property type="term" value="F:metal ion binding"/>
    <property type="evidence" value="ECO:0007669"/>
    <property type="project" value="UniProtKB-KW"/>
</dbReference>
<comment type="cofactor">
    <cofactor evidence="2">
        <name>Mg(2+)</name>
        <dbReference type="ChEBI" id="CHEBI:18420"/>
    </cofactor>
</comment>
<keyword evidence="9 10" id="KW-0413">Isomerase</keyword>
<evidence type="ECO:0000259" key="11">
    <source>
        <dbReference type="Pfam" id="PF04406"/>
    </source>
</evidence>
<dbReference type="GO" id="GO:0042138">
    <property type="term" value="P:meiotic DNA double-strand break formation"/>
    <property type="evidence" value="ECO:0007669"/>
    <property type="project" value="TreeGrafter"/>
</dbReference>
<gene>
    <name evidence="13" type="primary">SPO11</name>
</gene>
<dbReference type="InterPro" id="IPR002815">
    <property type="entry name" value="Spo11/TopoVI_A"/>
</dbReference>
<dbReference type="GO" id="GO:0003677">
    <property type="term" value="F:DNA binding"/>
    <property type="evidence" value="ECO:0007669"/>
    <property type="project" value="UniProtKB-UniRule"/>
</dbReference>
<keyword evidence="7 10" id="KW-0799">Topoisomerase</keyword>
<dbReference type="InterPro" id="IPR036388">
    <property type="entry name" value="WH-like_DNA-bd_sf"/>
</dbReference>
<dbReference type="GO" id="GO:0007131">
    <property type="term" value="P:reciprocal meiotic recombination"/>
    <property type="evidence" value="ECO:0007669"/>
    <property type="project" value="TreeGrafter"/>
</dbReference>
<dbReference type="Pfam" id="PF04406">
    <property type="entry name" value="TP6A_N"/>
    <property type="match status" value="1"/>
</dbReference>
<accession>M4SJ51</accession>
<feature type="domain" description="Topoisomerase 6 subunit A/Spo11 TOPRIM" evidence="12">
    <location>
        <begin position="156"/>
        <end position="318"/>
    </location>
</feature>
<dbReference type="InterPro" id="IPR036078">
    <property type="entry name" value="Spo11/TopoVI_A_sf"/>
</dbReference>
<dbReference type="EMBL" id="JX156243">
    <property type="protein sequence ID" value="AGH55901.1"/>
    <property type="molecule type" value="Genomic_DNA"/>
</dbReference>
<dbReference type="Gene3D" id="1.10.10.10">
    <property type="entry name" value="Winged helix-like DNA-binding domain superfamily/Winged helix DNA-binding domain"/>
    <property type="match status" value="1"/>
</dbReference>
<name>M4SJ51_9BILA</name>
<evidence type="ECO:0000256" key="4">
    <source>
        <dbReference type="ARBA" id="ARBA00012895"/>
    </source>
</evidence>
<dbReference type="GO" id="GO:0000706">
    <property type="term" value="P:meiotic DNA double-strand break processing"/>
    <property type="evidence" value="ECO:0007669"/>
    <property type="project" value="TreeGrafter"/>
</dbReference>
<dbReference type="AlphaFoldDB" id="M4SJ51"/>
<keyword evidence="5" id="KW-0479">Metal-binding</keyword>
<comment type="similarity">
    <text evidence="3 10">Belongs to the TOP6A family.</text>
</comment>
<dbReference type="GO" id="GO:0003918">
    <property type="term" value="F:DNA topoisomerase type II (double strand cut, ATP-hydrolyzing) activity"/>
    <property type="evidence" value="ECO:0007669"/>
    <property type="project" value="UniProtKB-UniRule"/>
</dbReference>
<keyword evidence="6" id="KW-0460">Magnesium</keyword>
<dbReference type="PROSITE" id="PS52041">
    <property type="entry name" value="TOPO_IIB"/>
    <property type="match status" value="1"/>
</dbReference>
<proteinExistence type="inferred from homology"/>
<reference evidence="13" key="1">
    <citation type="journal article" date="2013" name="J. Hered.">
        <title>Inventory and phylogenetic analysis of meiotic genes in monogonont rotifers.</title>
        <authorList>
            <person name="Hanson S.J."/>
            <person name="Schurko A.M."/>
            <person name="Hecox-Lea B."/>
            <person name="Mark Welch D.B."/>
            <person name="Stelzer C.P."/>
            <person name="Logsdon J.M.Jr."/>
        </authorList>
    </citation>
    <scope>NUCLEOTIDE SEQUENCE</scope>
</reference>
<dbReference type="InterPro" id="IPR013049">
    <property type="entry name" value="Spo11/TopoVI_A_N"/>
</dbReference>
<feature type="active site" description="O-(5'-phospho-DNA)-tyrosine intermediate" evidence="10">
    <location>
        <position position="75"/>
    </location>
</feature>
<evidence type="ECO:0000256" key="7">
    <source>
        <dbReference type="ARBA" id="ARBA00023029"/>
    </source>
</evidence>
<protein>
    <recommendedName>
        <fullName evidence="4">DNA topoisomerase (ATP-hydrolyzing)</fullName>
        <ecNumber evidence="4">5.6.2.2</ecNumber>
    </recommendedName>
</protein>
<dbReference type="PRINTS" id="PR01550">
    <property type="entry name" value="TOP6AFAMILY"/>
</dbReference>
<evidence type="ECO:0000256" key="1">
    <source>
        <dbReference type="ARBA" id="ARBA00000185"/>
    </source>
</evidence>
<dbReference type="GO" id="GO:0000228">
    <property type="term" value="C:nuclear chromosome"/>
    <property type="evidence" value="ECO:0007669"/>
    <property type="project" value="TreeGrafter"/>
</dbReference>
<evidence type="ECO:0000259" key="12">
    <source>
        <dbReference type="Pfam" id="PF21180"/>
    </source>
</evidence>
<dbReference type="PANTHER" id="PTHR10848">
    <property type="entry name" value="MEIOTIC RECOMBINATION PROTEIN SPO11"/>
    <property type="match status" value="1"/>
</dbReference>
<keyword evidence="8 10" id="KW-0238">DNA-binding</keyword>
<evidence type="ECO:0000256" key="9">
    <source>
        <dbReference type="ARBA" id="ARBA00023235"/>
    </source>
</evidence>
<dbReference type="InterPro" id="IPR034136">
    <property type="entry name" value="TOPRIM_Topo6A/Spo11"/>
</dbReference>
<evidence type="ECO:0000313" key="13">
    <source>
        <dbReference type="EMBL" id="AGH55901.1"/>
    </source>
</evidence>
<dbReference type="CDD" id="cd00223">
    <property type="entry name" value="TOPRIM_TopoIIB_SPO"/>
    <property type="match status" value="1"/>
</dbReference>